<dbReference type="PROSITE" id="PS50082">
    <property type="entry name" value="WD_REPEATS_2"/>
    <property type="match status" value="2"/>
</dbReference>
<keyword evidence="6" id="KW-0539">Nucleus</keyword>
<dbReference type="GO" id="GO:0006364">
    <property type="term" value="P:rRNA processing"/>
    <property type="evidence" value="ECO:0007669"/>
    <property type="project" value="UniProtKB-KW"/>
</dbReference>
<dbReference type="PANTHER" id="PTHR19924:SF26">
    <property type="entry name" value="U3 SMALL NUCLEOLAR RNA-ASSOCIATED PROTEIN 15 HOMOLOG"/>
    <property type="match status" value="1"/>
</dbReference>
<accession>A0A9X6NII0</accession>
<dbReference type="CDD" id="cd00200">
    <property type="entry name" value="WD40"/>
    <property type="match status" value="1"/>
</dbReference>
<dbReference type="PANTHER" id="PTHR19924">
    <property type="entry name" value="UTP15 U3 SMALL NUCLEOLAR RNA-ASSOCIATED PROTEIN 15 FAMILY MEMBER"/>
    <property type="match status" value="1"/>
</dbReference>
<gene>
    <name evidence="10" type="ORF">BV898_15842</name>
</gene>
<dbReference type="InterPro" id="IPR036322">
    <property type="entry name" value="WD40_repeat_dom_sf"/>
</dbReference>
<evidence type="ECO:0000313" key="11">
    <source>
        <dbReference type="Proteomes" id="UP000192578"/>
    </source>
</evidence>
<evidence type="ECO:0000256" key="8">
    <source>
        <dbReference type="PROSITE-ProRule" id="PRU00221"/>
    </source>
</evidence>
<evidence type="ECO:0000256" key="7">
    <source>
        <dbReference type="ARBA" id="ARBA00045437"/>
    </source>
</evidence>
<evidence type="ECO:0000256" key="1">
    <source>
        <dbReference type="ARBA" id="ARBA00004604"/>
    </source>
</evidence>
<comment type="caution">
    <text evidence="10">The sequence shown here is derived from an EMBL/GenBank/DDBJ whole genome shotgun (WGS) entry which is preliminary data.</text>
</comment>
<dbReference type="Pfam" id="PF09384">
    <property type="entry name" value="UTP15_C"/>
    <property type="match status" value="1"/>
</dbReference>
<dbReference type="Pfam" id="PF00400">
    <property type="entry name" value="WD40"/>
    <property type="match status" value="3"/>
</dbReference>
<reference evidence="11" key="1">
    <citation type="submission" date="2017-01" db="EMBL/GenBank/DDBJ databases">
        <title>Comparative genomics of anhydrobiosis in the tardigrade Hypsibius dujardini.</title>
        <authorList>
            <person name="Yoshida Y."/>
            <person name="Koutsovoulos G."/>
            <person name="Laetsch D."/>
            <person name="Stevens L."/>
            <person name="Kumar S."/>
            <person name="Horikawa D."/>
            <person name="Ishino K."/>
            <person name="Komine S."/>
            <person name="Tomita M."/>
            <person name="Blaxter M."/>
            <person name="Arakawa K."/>
        </authorList>
    </citation>
    <scope>NUCLEOTIDE SEQUENCE [LARGE SCALE GENOMIC DNA]</scope>
    <source>
        <strain evidence="11">Z151</strain>
    </source>
</reference>
<evidence type="ECO:0000256" key="4">
    <source>
        <dbReference type="ARBA" id="ARBA00022574"/>
    </source>
</evidence>
<evidence type="ECO:0000313" key="10">
    <source>
        <dbReference type="EMBL" id="OWA51356.1"/>
    </source>
</evidence>
<dbReference type="InterPro" id="IPR018983">
    <property type="entry name" value="U3_snoRNA-assocProt_15_C"/>
</dbReference>
<dbReference type="SUPFAM" id="SSF50978">
    <property type="entry name" value="WD40 repeat-like"/>
    <property type="match status" value="1"/>
</dbReference>
<feature type="domain" description="U3 small nucleolar RNA-associated protein 15 C-terminal" evidence="9">
    <location>
        <begin position="350"/>
        <end position="494"/>
    </location>
</feature>
<feature type="repeat" description="WD" evidence="8">
    <location>
        <begin position="118"/>
        <end position="159"/>
    </location>
</feature>
<dbReference type="PROSITE" id="PS50294">
    <property type="entry name" value="WD_REPEATS_REGION"/>
    <property type="match status" value="1"/>
</dbReference>
<evidence type="ECO:0000256" key="6">
    <source>
        <dbReference type="ARBA" id="ARBA00023242"/>
    </source>
</evidence>
<dbReference type="InterPro" id="IPR001680">
    <property type="entry name" value="WD40_rpt"/>
</dbReference>
<keyword evidence="4 8" id="KW-0853">WD repeat</keyword>
<evidence type="ECO:0000256" key="2">
    <source>
        <dbReference type="ARBA" id="ARBA00018260"/>
    </source>
</evidence>
<keyword evidence="3" id="KW-0698">rRNA processing</keyword>
<proteinExistence type="predicted"/>
<feature type="repeat" description="WD" evidence="8">
    <location>
        <begin position="245"/>
        <end position="286"/>
    </location>
</feature>
<comment type="subcellular location">
    <subcellularLocation>
        <location evidence="1">Nucleus</location>
        <location evidence="1">Nucleolus</location>
    </subcellularLocation>
</comment>
<dbReference type="GO" id="GO:0005730">
    <property type="term" value="C:nucleolus"/>
    <property type="evidence" value="ECO:0007669"/>
    <property type="project" value="UniProtKB-SubCell"/>
</dbReference>
<keyword evidence="5" id="KW-0677">Repeat</keyword>
<dbReference type="GO" id="GO:0045943">
    <property type="term" value="P:positive regulation of transcription by RNA polymerase I"/>
    <property type="evidence" value="ECO:0007669"/>
    <property type="project" value="TreeGrafter"/>
</dbReference>
<dbReference type="AlphaFoldDB" id="A0A9X6NII0"/>
<dbReference type="Proteomes" id="UP000192578">
    <property type="component" value="Unassembled WGS sequence"/>
</dbReference>
<sequence length="526" mass="59258">MASFKPVQRKRLPRLKGEPTADDKYWTDFNFPVSVKEHGPIQSVSFSRTKPYYFAVTTSAKVHVFNPNTLETHKTFSRFKEAAYGAELRADGRLLAAGGDEGIVRIFDVATKSLLREFKNHKAPVHCTRFSPDNTHVVSFGDDRSVRYFDIPSQTQVRSFKNHGDYVRAGDVSMSSHNFVVSGSYDHKARLFDVRTEGDSVLEVDHGAPVEAVLVFPSGNVFMTAGGTNIKVWDIVAGGSCLTSLSHHHKTITDLCFASGYSRFLSSSIDRHVKVYDVASYSLVHSMDFPTPVLSIGVSMDDEVMCVGMTDGLISIHKRKEPKDEEEIALKKSAKRRGNRYLAREKYITPDEGAVIVKEEDKLILAQYDKHLRRFEFTKALDCVLKYHVWAPKPDITVQVIQELDRMNGLLPAIVGRQPEQLVDLLGFLCRYITDPRFFTVILGVADLFFEQYPWIYGKSKQVDTFINRLQEILTLEIDNQKELKLIVGNMDALFSASRLNSAEAQAELLNSQKPVEILPLQPVAV</sequence>
<organism evidence="10 11">
    <name type="scientific">Hypsibius exemplaris</name>
    <name type="common">Freshwater tardigrade</name>
    <dbReference type="NCBI Taxonomy" id="2072580"/>
    <lineage>
        <taxon>Eukaryota</taxon>
        <taxon>Metazoa</taxon>
        <taxon>Ecdysozoa</taxon>
        <taxon>Tardigrada</taxon>
        <taxon>Eutardigrada</taxon>
        <taxon>Parachela</taxon>
        <taxon>Hypsibioidea</taxon>
        <taxon>Hypsibiidae</taxon>
        <taxon>Hypsibius</taxon>
    </lineage>
</organism>
<dbReference type="InterPro" id="IPR015943">
    <property type="entry name" value="WD40/YVTN_repeat-like_dom_sf"/>
</dbReference>
<evidence type="ECO:0000256" key="3">
    <source>
        <dbReference type="ARBA" id="ARBA00022552"/>
    </source>
</evidence>
<dbReference type="Gene3D" id="2.130.10.10">
    <property type="entry name" value="YVTN repeat-like/Quinoprotein amine dehydrogenase"/>
    <property type="match status" value="2"/>
</dbReference>
<comment type="function">
    <text evidence="7">Ribosome biogenesis factor. Involved in nucleolar processing of pre-18S ribosomal RNA. Required for optimal pre-ribosomal RNA transcription by RNA polymerase I. Part of the small subunit (SSU) processome, first precursor of the small eukaryotic ribosomal subunit. During the assembly of the SSU processome in the nucleolus, many ribosome biogenesis factors, an RNA chaperone and ribosomal proteins associate with the nascent pre-rRNA and work in concert to generate RNA folding, modifications, rearrangements and cleavage as well as targeted degradation of pre-ribosomal RNA by the RNA exosome.</text>
</comment>
<dbReference type="EMBL" id="MTYJ01000224">
    <property type="protein sequence ID" value="OWA51356.1"/>
    <property type="molecule type" value="Genomic_DNA"/>
</dbReference>
<evidence type="ECO:0000256" key="5">
    <source>
        <dbReference type="ARBA" id="ARBA00022737"/>
    </source>
</evidence>
<protein>
    <recommendedName>
        <fullName evidence="2">U3 small nucleolar RNA-associated protein 15 homolog</fullName>
    </recommendedName>
</protein>
<dbReference type="OrthoDB" id="431715at2759"/>
<evidence type="ECO:0000259" key="9">
    <source>
        <dbReference type="Pfam" id="PF09384"/>
    </source>
</evidence>
<dbReference type="SMART" id="SM00320">
    <property type="entry name" value="WD40"/>
    <property type="match status" value="7"/>
</dbReference>
<keyword evidence="11" id="KW-1185">Reference proteome</keyword>
<name>A0A9X6NII0_HYPEX</name>